<reference evidence="1" key="1">
    <citation type="submission" date="2020-05" db="EMBL/GenBank/DDBJ databases">
        <authorList>
            <person name="Chiriac C."/>
            <person name="Salcher M."/>
            <person name="Ghai R."/>
            <person name="Kavagutti S V."/>
        </authorList>
    </citation>
    <scope>NUCLEOTIDE SEQUENCE</scope>
</reference>
<organism evidence="1">
    <name type="scientific">uncultured Caudovirales phage</name>
    <dbReference type="NCBI Taxonomy" id="2100421"/>
    <lineage>
        <taxon>Viruses</taxon>
        <taxon>Duplodnaviria</taxon>
        <taxon>Heunggongvirae</taxon>
        <taxon>Uroviricota</taxon>
        <taxon>Caudoviricetes</taxon>
        <taxon>Peduoviridae</taxon>
        <taxon>Maltschvirus</taxon>
        <taxon>Maltschvirus maltsch</taxon>
    </lineage>
</organism>
<gene>
    <name evidence="1" type="ORF">UFOVP1049_22</name>
</gene>
<accession>A0A6J5Q7R1</accession>
<name>A0A6J5Q7R1_9CAUD</name>
<protein>
    <submittedName>
        <fullName evidence="1">Uncharacterized protein</fullName>
    </submittedName>
</protein>
<proteinExistence type="predicted"/>
<sequence length="64" mass="7261">MVQDFARVLREQIRKDMNNYADDMAGGACRSFEEYQKLCGVIQGLATAESYLLALLKKVEQSDE</sequence>
<evidence type="ECO:0000313" key="1">
    <source>
        <dbReference type="EMBL" id="CAB4180349.1"/>
    </source>
</evidence>
<dbReference type="EMBL" id="LR796986">
    <property type="protein sequence ID" value="CAB4180349.1"/>
    <property type="molecule type" value="Genomic_DNA"/>
</dbReference>